<dbReference type="PROSITE" id="PS50977">
    <property type="entry name" value="HTH_TETR_2"/>
    <property type="match status" value="1"/>
</dbReference>
<gene>
    <name evidence="4" type="ORF">ACFPK1_00915</name>
</gene>
<dbReference type="PANTHER" id="PTHR30055">
    <property type="entry name" value="HTH-TYPE TRANSCRIPTIONAL REGULATOR RUTR"/>
    <property type="match status" value="1"/>
</dbReference>
<evidence type="ECO:0000256" key="2">
    <source>
        <dbReference type="PROSITE-ProRule" id="PRU00335"/>
    </source>
</evidence>
<evidence type="ECO:0000259" key="3">
    <source>
        <dbReference type="PROSITE" id="PS50977"/>
    </source>
</evidence>
<name>A0ABV9Z893_9PSEU</name>
<dbReference type="EMBL" id="JBHSKG010000001">
    <property type="protein sequence ID" value="MFC5136779.1"/>
    <property type="molecule type" value="Genomic_DNA"/>
</dbReference>
<dbReference type="RefSeq" id="WP_378019016.1">
    <property type="nucleotide sequence ID" value="NZ_JBHSKG010000001.1"/>
</dbReference>
<dbReference type="PROSITE" id="PS01081">
    <property type="entry name" value="HTH_TETR_1"/>
    <property type="match status" value="1"/>
</dbReference>
<feature type="domain" description="HTH tetR-type" evidence="3">
    <location>
        <begin position="13"/>
        <end position="72"/>
    </location>
</feature>
<keyword evidence="5" id="KW-1185">Reference proteome</keyword>
<dbReference type="PRINTS" id="PR00455">
    <property type="entry name" value="HTHTETR"/>
</dbReference>
<dbReference type="InterPro" id="IPR050109">
    <property type="entry name" value="HTH-type_TetR-like_transc_reg"/>
</dbReference>
<comment type="caution">
    <text evidence="4">The sequence shown here is derived from an EMBL/GenBank/DDBJ whole genome shotgun (WGS) entry which is preliminary data.</text>
</comment>
<dbReference type="Proteomes" id="UP001596175">
    <property type="component" value="Unassembled WGS sequence"/>
</dbReference>
<protein>
    <submittedName>
        <fullName evidence="4">TetR/AcrR family transcriptional regulator</fullName>
    </submittedName>
</protein>
<reference evidence="5" key="1">
    <citation type="journal article" date="2019" name="Int. J. Syst. Evol. Microbiol.">
        <title>The Global Catalogue of Microorganisms (GCM) 10K type strain sequencing project: providing services to taxonomists for standard genome sequencing and annotation.</title>
        <authorList>
            <consortium name="The Broad Institute Genomics Platform"/>
            <consortium name="The Broad Institute Genome Sequencing Center for Infectious Disease"/>
            <person name="Wu L."/>
            <person name="Ma J."/>
        </authorList>
    </citation>
    <scope>NUCLEOTIDE SEQUENCE [LARGE SCALE GENOMIC DNA]</scope>
    <source>
        <strain evidence="5">XZYJ18</strain>
    </source>
</reference>
<dbReference type="Gene3D" id="1.10.357.10">
    <property type="entry name" value="Tetracycline Repressor, domain 2"/>
    <property type="match status" value="1"/>
</dbReference>
<evidence type="ECO:0000256" key="1">
    <source>
        <dbReference type="ARBA" id="ARBA00023125"/>
    </source>
</evidence>
<organism evidence="4 5">
    <name type="scientific">Actinomycetospora rhizophila</name>
    <dbReference type="NCBI Taxonomy" id="1416876"/>
    <lineage>
        <taxon>Bacteria</taxon>
        <taxon>Bacillati</taxon>
        <taxon>Actinomycetota</taxon>
        <taxon>Actinomycetes</taxon>
        <taxon>Pseudonocardiales</taxon>
        <taxon>Pseudonocardiaceae</taxon>
        <taxon>Actinomycetospora</taxon>
    </lineage>
</organism>
<dbReference type="InterPro" id="IPR001647">
    <property type="entry name" value="HTH_TetR"/>
</dbReference>
<evidence type="ECO:0000313" key="5">
    <source>
        <dbReference type="Proteomes" id="UP001596175"/>
    </source>
</evidence>
<keyword evidence="1 2" id="KW-0238">DNA-binding</keyword>
<dbReference type="Pfam" id="PF00440">
    <property type="entry name" value="TetR_N"/>
    <property type="match status" value="1"/>
</dbReference>
<proteinExistence type="predicted"/>
<dbReference type="SUPFAM" id="SSF46689">
    <property type="entry name" value="Homeodomain-like"/>
    <property type="match status" value="1"/>
</dbReference>
<feature type="DNA-binding region" description="H-T-H motif" evidence="2">
    <location>
        <begin position="35"/>
        <end position="54"/>
    </location>
</feature>
<accession>A0ABV9Z893</accession>
<evidence type="ECO:0000313" key="4">
    <source>
        <dbReference type="EMBL" id="MFC5136779.1"/>
    </source>
</evidence>
<dbReference type="InterPro" id="IPR009057">
    <property type="entry name" value="Homeodomain-like_sf"/>
</dbReference>
<dbReference type="PANTHER" id="PTHR30055:SF226">
    <property type="entry name" value="HTH-TYPE TRANSCRIPTIONAL REGULATOR PKSA"/>
    <property type="match status" value="1"/>
</dbReference>
<dbReference type="InterPro" id="IPR023772">
    <property type="entry name" value="DNA-bd_HTH_TetR-type_CS"/>
</dbReference>
<sequence>MASRRSPVQARSKRTVERILDAAAHVFGERGYAATTNHIAERAGLSIGSLYQYFPDKDAMMAALYDRHLDRVASHLVGRGPDQDDESWVRWLVAELITVNTQPEASVLWQTSRTVPAMRARLEALVDALVADAGTALGIRSPLRSRAVIVTALATVHEIALPTPTPVRRRVAVDAVLAVATHP</sequence>